<keyword evidence="2" id="KW-1185">Reference proteome</keyword>
<evidence type="ECO:0000313" key="2">
    <source>
        <dbReference type="Proteomes" id="UP000708576"/>
    </source>
</evidence>
<name>A0ABS5JYY0_9BACT</name>
<evidence type="ECO:0000313" key="1">
    <source>
        <dbReference type="EMBL" id="MBS2100120.1"/>
    </source>
</evidence>
<dbReference type="RefSeq" id="WP_212217412.1">
    <property type="nucleotide sequence ID" value="NZ_JAGUCO010000018.1"/>
</dbReference>
<protein>
    <recommendedName>
        <fullName evidence="3">DUF3592 domain-containing protein</fullName>
    </recommendedName>
</protein>
<evidence type="ECO:0008006" key="3">
    <source>
        <dbReference type="Google" id="ProtNLM"/>
    </source>
</evidence>
<gene>
    <name evidence="1" type="ORF">KEM10_17665</name>
</gene>
<reference evidence="1 2" key="1">
    <citation type="journal article" date="2015" name="Int. J. Syst. Evol. Microbiol.">
        <title>Carboxylicivirga linearis sp. nov., isolated from a sea cucumber culture pond.</title>
        <authorList>
            <person name="Wang F.Q."/>
            <person name="Zhou Y.X."/>
            <person name="Lin X.Z."/>
            <person name="Chen G.J."/>
            <person name="Du Z.J."/>
        </authorList>
    </citation>
    <scope>NUCLEOTIDE SEQUENCE [LARGE SCALE GENOMIC DNA]</scope>
    <source>
        <strain evidence="1 2">FB218</strain>
    </source>
</reference>
<sequence length="121" mass="14212">MNRITKTDIVVVLILLVILAMAINTERNNRKLYKNSRYTIGTTVRRTYNRFGQSFLDYKYSVEGKEYICTQEYEQTKIKKGENYYVIFQSNKPKISKLLIDKGIISAIDSIPYNGWTELPR</sequence>
<comment type="caution">
    <text evidence="1">The sequence shown here is derived from an EMBL/GenBank/DDBJ whole genome shotgun (WGS) entry which is preliminary data.</text>
</comment>
<organism evidence="1 2">
    <name type="scientific">Carboxylicivirga linearis</name>
    <dbReference type="NCBI Taxonomy" id="1628157"/>
    <lineage>
        <taxon>Bacteria</taxon>
        <taxon>Pseudomonadati</taxon>
        <taxon>Bacteroidota</taxon>
        <taxon>Bacteroidia</taxon>
        <taxon>Marinilabiliales</taxon>
        <taxon>Marinilabiliaceae</taxon>
        <taxon>Carboxylicivirga</taxon>
    </lineage>
</organism>
<accession>A0ABS5JYY0</accession>
<dbReference type="Proteomes" id="UP000708576">
    <property type="component" value="Unassembled WGS sequence"/>
</dbReference>
<dbReference type="EMBL" id="JAGUCO010000018">
    <property type="protein sequence ID" value="MBS2100120.1"/>
    <property type="molecule type" value="Genomic_DNA"/>
</dbReference>
<proteinExistence type="predicted"/>